<evidence type="ECO:0000313" key="2">
    <source>
        <dbReference type="Proteomes" id="UP000091857"/>
    </source>
</evidence>
<comment type="caution">
    <text evidence="1">The sequence shown here is derived from an EMBL/GenBank/DDBJ whole genome shotgun (WGS) entry which is preliminary data.</text>
</comment>
<keyword evidence="2" id="KW-1185">Reference proteome</keyword>
<name>A0ACB7G5E6_MANES</name>
<accession>A0ACB7G5E6</accession>
<reference evidence="2" key="1">
    <citation type="journal article" date="2016" name="Nat. Biotechnol.">
        <title>Sequencing wild and cultivated cassava and related species reveals extensive interspecific hybridization and genetic diversity.</title>
        <authorList>
            <person name="Bredeson J.V."/>
            <person name="Lyons J.B."/>
            <person name="Prochnik S.E."/>
            <person name="Wu G.A."/>
            <person name="Ha C.M."/>
            <person name="Edsinger-Gonzales E."/>
            <person name="Grimwood J."/>
            <person name="Schmutz J."/>
            <person name="Rabbi I.Y."/>
            <person name="Egesi C."/>
            <person name="Nauluvula P."/>
            <person name="Lebot V."/>
            <person name="Ndunguru J."/>
            <person name="Mkamilo G."/>
            <person name="Bart R.S."/>
            <person name="Setter T.L."/>
            <person name="Gleadow R.M."/>
            <person name="Kulakow P."/>
            <person name="Ferguson M.E."/>
            <person name="Rounsley S."/>
            <person name="Rokhsar D.S."/>
        </authorList>
    </citation>
    <scope>NUCLEOTIDE SEQUENCE [LARGE SCALE GENOMIC DNA]</scope>
    <source>
        <strain evidence="2">cv. AM560-2</strain>
    </source>
</reference>
<sequence length="83" mass="9279">MVPLQAREGCFSSLRHRLPAAVTPIPFARKLDFSCKKDALVLRLSRWRCLHGVLLLLHAGAKRIQLILAVEGSYPSIMLAPLF</sequence>
<proteinExistence type="predicted"/>
<dbReference type="EMBL" id="CM004403">
    <property type="protein sequence ID" value="KAG8635069.1"/>
    <property type="molecule type" value="Genomic_DNA"/>
</dbReference>
<organism evidence="1 2">
    <name type="scientific">Manihot esculenta</name>
    <name type="common">Cassava</name>
    <name type="synonym">Jatropha manihot</name>
    <dbReference type="NCBI Taxonomy" id="3983"/>
    <lineage>
        <taxon>Eukaryota</taxon>
        <taxon>Viridiplantae</taxon>
        <taxon>Streptophyta</taxon>
        <taxon>Embryophyta</taxon>
        <taxon>Tracheophyta</taxon>
        <taxon>Spermatophyta</taxon>
        <taxon>Magnoliopsida</taxon>
        <taxon>eudicotyledons</taxon>
        <taxon>Gunneridae</taxon>
        <taxon>Pentapetalae</taxon>
        <taxon>rosids</taxon>
        <taxon>fabids</taxon>
        <taxon>Malpighiales</taxon>
        <taxon>Euphorbiaceae</taxon>
        <taxon>Crotonoideae</taxon>
        <taxon>Manihoteae</taxon>
        <taxon>Manihot</taxon>
    </lineage>
</organism>
<gene>
    <name evidence="1" type="ORF">MANES_17G119000v8</name>
</gene>
<protein>
    <submittedName>
        <fullName evidence="1">Uncharacterized protein</fullName>
    </submittedName>
</protein>
<evidence type="ECO:0000313" key="1">
    <source>
        <dbReference type="EMBL" id="KAG8635069.1"/>
    </source>
</evidence>
<dbReference type="Proteomes" id="UP000091857">
    <property type="component" value="Chromosome 17"/>
</dbReference>